<accession>A0A1J1GKI0</accession>
<feature type="signal peptide" evidence="1">
    <location>
        <begin position="1"/>
        <end position="25"/>
    </location>
</feature>
<feature type="chain" id="PRO_5012385026" description="Plasmodium RESA N-terminal domain-containing protein" evidence="1">
    <location>
        <begin position="26"/>
        <end position="261"/>
    </location>
</feature>
<dbReference type="AlphaFoldDB" id="A0A1J1GKI0"/>
<dbReference type="Proteomes" id="UP000220158">
    <property type="component" value="Unassembled WGS sequence"/>
</dbReference>
<evidence type="ECO:0000313" key="2">
    <source>
        <dbReference type="EMBL" id="CRG84661.1"/>
    </source>
</evidence>
<evidence type="ECO:0000313" key="3">
    <source>
        <dbReference type="Proteomes" id="UP000220158"/>
    </source>
</evidence>
<keyword evidence="1" id="KW-0732">Signal</keyword>
<dbReference type="GeneID" id="39734171"/>
<sequence>MKVLKVLNFFTYLLIVDLFIPCLTSEPTIYNHITSSLLVNDKELVRVHANSTSFVIPTNLINLVYDALEDAEIKFKRLSSNQKKEIVNGLNGTLSIVRAFLKKRNEEPSKCTIRLITKFIMNEFRRINDRTPEKEKKEKKCFQEHMDYWMKIRYDYNSINKDMHNILFNEKKTINKDSKWKQLMWDKWINSFHRYFMTENKRCHLDFICMMQYGYDYNAIRKHYSKIKALWEKDMLHMWSEWNFYLNNSLKELEKEEKDES</sequence>
<dbReference type="OMA" id="HILHIFY"/>
<keyword evidence="3" id="KW-1185">Reference proteome</keyword>
<name>A0A1J1GKI0_PLARL</name>
<evidence type="ECO:0008006" key="4">
    <source>
        <dbReference type="Google" id="ProtNLM"/>
    </source>
</evidence>
<protein>
    <recommendedName>
        <fullName evidence="4">Plasmodium RESA N-terminal domain-containing protein</fullName>
    </recommendedName>
</protein>
<dbReference type="KEGG" id="prel:PRELSG_0024500"/>
<dbReference type="VEuPathDB" id="PlasmoDB:PRELSG_0024500"/>
<organism evidence="2 3">
    <name type="scientific">Plasmodium relictum</name>
    <dbReference type="NCBI Taxonomy" id="85471"/>
    <lineage>
        <taxon>Eukaryota</taxon>
        <taxon>Sar</taxon>
        <taxon>Alveolata</taxon>
        <taxon>Apicomplexa</taxon>
        <taxon>Aconoidasida</taxon>
        <taxon>Haemosporida</taxon>
        <taxon>Plasmodiidae</taxon>
        <taxon>Plasmodium</taxon>
        <taxon>Plasmodium (Haemamoeba)</taxon>
    </lineage>
</organism>
<dbReference type="OrthoDB" id="10449038at2759"/>
<gene>
    <name evidence="2" type="ORF">PRELSG_0024500</name>
</gene>
<dbReference type="RefSeq" id="XP_028531121.1">
    <property type="nucleotide sequence ID" value="XM_028680314.1"/>
</dbReference>
<dbReference type="EMBL" id="CVMU01000171">
    <property type="protein sequence ID" value="CRG84661.1"/>
    <property type="molecule type" value="Genomic_DNA"/>
</dbReference>
<evidence type="ECO:0000256" key="1">
    <source>
        <dbReference type="SAM" id="SignalP"/>
    </source>
</evidence>
<reference evidence="2 3" key="1">
    <citation type="submission" date="2015-04" db="EMBL/GenBank/DDBJ databases">
        <authorList>
            <consortium name="Pathogen Informatics"/>
        </authorList>
    </citation>
    <scope>NUCLEOTIDE SEQUENCE [LARGE SCALE GENOMIC DNA]</scope>
    <source>
        <strain evidence="2 3">SGS1</strain>
    </source>
</reference>
<proteinExistence type="predicted"/>